<dbReference type="EMBL" id="WOEZ01000293">
    <property type="protein sequence ID" value="NPT61954.1"/>
    <property type="molecule type" value="Genomic_DNA"/>
</dbReference>
<dbReference type="NCBIfam" id="NF033516">
    <property type="entry name" value="transpos_IS3"/>
    <property type="match status" value="1"/>
</dbReference>
<dbReference type="AlphaFoldDB" id="A0A972P0N1"/>
<dbReference type="Pfam" id="PF00665">
    <property type="entry name" value="rve"/>
    <property type="match status" value="1"/>
</dbReference>
<dbReference type="PANTHER" id="PTHR46889">
    <property type="entry name" value="TRANSPOSASE INSF FOR INSERTION SEQUENCE IS3B-RELATED"/>
    <property type="match status" value="1"/>
</dbReference>
<evidence type="ECO:0000313" key="3">
    <source>
        <dbReference type="Proteomes" id="UP000655523"/>
    </source>
</evidence>
<sequence>MYDARVSRTVLREARGAIPLAYSPQRGRLINVPDRLLCISLIREAAQSGCRLEKACDELGLSLRTFQRWVGDGDAVRADGRTTTERAPPSNRLSEAERQQILQVANSAEFASLPPSQIVPSLADRGVYLASESSFYRVLRSASQQHHRGRARKPSARVVTSHCATGSNQVWSWDITWMPAAVKGQYYYWYMMLDVFSRKIVGHEVHEAESSELAALLMRRASLAEGLAGRPLVLHSDNGSPMKGATMLATLENLGVVASFSRPRVSNDNPFAESLFRTCKYRPDYPRRPFGSVDEARAWTQQFVRWYNHEHKHSGLKFVTPAQRHDGVAAAVLAQREAVYAEARQRNPRRWSRSTRNWKLNDEVWLNPERMQPEELKQCA</sequence>
<dbReference type="Gene3D" id="3.30.420.10">
    <property type="entry name" value="Ribonuclease H-like superfamily/Ribonuclease H"/>
    <property type="match status" value="1"/>
</dbReference>
<comment type="caution">
    <text evidence="2">The sequence shown here is derived from an EMBL/GenBank/DDBJ whole genome shotgun (WGS) entry which is preliminary data.</text>
</comment>
<dbReference type="SUPFAM" id="SSF53098">
    <property type="entry name" value="Ribonuclease H-like"/>
    <property type="match status" value="1"/>
</dbReference>
<accession>A0A972P0N1</accession>
<dbReference type="InterPro" id="IPR050900">
    <property type="entry name" value="Transposase_IS3/IS150/IS904"/>
</dbReference>
<dbReference type="InterPro" id="IPR012337">
    <property type="entry name" value="RNaseH-like_sf"/>
</dbReference>
<reference evidence="2 3" key="1">
    <citation type="submission" date="2019-11" db="EMBL/GenBank/DDBJ databases">
        <title>Metabolism of dissolved organic matter in forest soils.</title>
        <authorList>
            <person name="Cyle K.T."/>
            <person name="Wilhelm R.C."/>
            <person name="Martinez C.E."/>
        </authorList>
    </citation>
    <scope>NUCLEOTIDE SEQUENCE [LARGE SCALE GENOMIC DNA]</scope>
    <source>
        <strain evidence="2 3">5N</strain>
    </source>
</reference>
<dbReference type="InterPro" id="IPR048020">
    <property type="entry name" value="Transpos_IS3"/>
</dbReference>
<dbReference type="GO" id="GO:0015074">
    <property type="term" value="P:DNA integration"/>
    <property type="evidence" value="ECO:0007669"/>
    <property type="project" value="InterPro"/>
</dbReference>
<feature type="domain" description="Integrase catalytic" evidence="1">
    <location>
        <begin position="150"/>
        <end position="329"/>
    </location>
</feature>
<protein>
    <submittedName>
        <fullName evidence="2">IS3 family transposase</fullName>
    </submittedName>
</protein>
<keyword evidence="3" id="KW-1185">Reference proteome</keyword>
<proteinExistence type="predicted"/>
<dbReference type="Proteomes" id="UP000655523">
    <property type="component" value="Unassembled WGS sequence"/>
</dbReference>
<dbReference type="GO" id="GO:0003676">
    <property type="term" value="F:nucleic acid binding"/>
    <property type="evidence" value="ECO:0007669"/>
    <property type="project" value="InterPro"/>
</dbReference>
<gene>
    <name evidence="2" type="ORF">GNZ13_47410</name>
</gene>
<dbReference type="PANTHER" id="PTHR46889:SF4">
    <property type="entry name" value="TRANSPOSASE INSO FOR INSERTION SEQUENCE ELEMENT IS911B-RELATED"/>
    <property type="match status" value="1"/>
</dbReference>
<organism evidence="2 3">
    <name type="scientific">Paraburkholderia elongata</name>
    <dbReference type="NCBI Taxonomy" id="2675747"/>
    <lineage>
        <taxon>Bacteria</taxon>
        <taxon>Pseudomonadati</taxon>
        <taxon>Pseudomonadota</taxon>
        <taxon>Betaproteobacteria</taxon>
        <taxon>Burkholderiales</taxon>
        <taxon>Burkholderiaceae</taxon>
        <taxon>Paraburkholderia</taxon>
    </lineage>
</organism>
<evidence type="ECO:0000259" key="1">
    <source>
        <dbReference type="PROSITE" id="PS50994"/>
    </source>
</evidence>
<dbReference type="PROSITE" id="PS50994">
    <property type="entry name" value="INTEGRASE"/>
    <property type="match status" value="1"/>
</dbReference>
<name>A0A972P0N1_9BURK</name>
<dbReference type="InterPro" id="IPR036397">
    <property type="entry name" value="RNaseH_sf"/>
</dbReference>
<dbReference type="InterPro" id="IPR001584">
    <property type="entry name" value="Integrase_cat-core"/>
</dbReference>
<evidence type="ECO:0000313" key="2">
    <source>
        <dbReference type="EMBL" id="NPT61954.1"/>
    </source>
</evidence>